<organism evidence="2">
    <name type="scientific">Atrina pectinata</name>
    <name type="common">Comb pen shell</name>
    <name type="synonym">Pinna pectinata</name>
    <dbReference type="NCBI Taxonomy" id="49198"/>
    <lineage>
        <taxon>Eukaryota</taxon>
        <taxon>Metazoa</taxon>
        <taxon>Spiralia</taxon>
        <taxon>Lophotrochozoa</taxon>
        <taxon>Mollusca</taxon>
        <taxon>Bivalvia</taxon>
        <taxon>Autobranchia</taxon>
        <taxon>Pteriomorphia</taxon>
        <taxon>Pterioida</taxon>
        <taxon>Pinnoidea</taxon>
        <taxon>Pinnidae</taxon>
        <taxon>Atrina</taxon>
    </lineage>
</organism>
<geneLocation type="mitochondrion" evidence="2"/>
<dbReference type="EMBL" id="KC153059">
    <property type="protein sequence ID" value="AGA63945.1"/>
    <property type="molecule type" value="Genomic_DNA"/>
</dbReference>
<evidence type="ECO:0000256" key="1">
    <source>
        <dbReference type="SAM" id="Phobius"/>
    </source>
</evidence>
<gene>
    <name evidence="2" type="primary">ND6</name>
</gene>
<reference evidence="2" key="1">
    <citation type="journal article" date="2013" name="Mitochondrial DNA">
        <title>The complete mitochondrial genome of the pen shell Atrina pectinata (Mollusca: Bivalvia: Pinnidae):The first representative from the family Pinnidae.</title>
        <authorList>
            <person name="Yan J.K."/>
            <person name="Wu B."/>
            <person name="Yang A.G."/>
            <person name="Zhou L.Q."/>
            <person name="Liu Z.H."/>
        </authorList>
    </citation>
    <scope>NUCLEOTIDE SEQUENCE</scope>
</reference>
<feature type="transmembrane region" description="Helical" evidence="1">
    <location>
        <begin position="31"/>
        <end position="49"/>
    </location>
</feature>
<keyword evidence="2" id="KW-0496">Mitochondrion</keyword>
<feature type="transmembrane region" description="Helical" evidence="1">
    <location>
        <begin position="120"/>
        <end position="140"/>
    </location>
</feature>
<sequence length="156" mass="16970">MTVWYLFLIPVVILGLYVVQSRQPLVLFLSVVMSTILLCSGLGLVGLKLKGYMGFMVYVGGLFVLFGYMISLISMDLEGSYALWGPAVGGVFLFLLWVYNVGEVKDISLDVNMGSEFGEFSAFLAVGLALILLVVMVAVVKISDLDKGCLRHGSKI</sequence>
<keyword evidence="1" id="KW-1133">Transmembrane helix</keyword>
<dbReference type="GeneID" id="14412051"/>
<dbReference type="CTD" id="4541"/>
<dbReference type="AlphaFoldDB" id="L0EUB7"/>
<evidence type="ECO:0000313" key="2">
    <source>
        <dbReference type="EMBL" id="AGA63945.1"/>
    </source>
</evidence>
<accession>L0EUB7</accession>
<feature type="transmembrane region" description="Helical" evidence="1">
    <location>
        <begin position="81"/>
        <end position="99"/>
    </location>
</feature>
<feature type="transmembrane region" description="Helical" evidence="1">
    <location>
        <begin position="56"/>
        <end position="75"/>
    </location>
</feature>
<keyword evidence="1" id="KW-0812">Transmembrane</keyword>
<protein>
    <submittedName>
        <fullName evidence="2">NADH dehydrogenase subunit 6</fullName>
    </submittedName>
</protein>
<dbReference type="RefSeq" id="YP_007317417.1">
    <property type="nucleotide sequence ID" value="NC_020028.1"/>
</dbReference>
<proteinExistence type="predicted"/>
<keyword evidence="1" id="KW-0472">Membrane</keyword>
<name>L0EUB7_ATRPE</name>